<dbReference type="GO" id="GO:0005576">
    <property type="term" value="C:extracellular region"/>
    <property type="evidence" value="ECO:0007669"/>
    <property type="project" value="InterPro"/>
</dbReference>
<proteinExistence type="inferred from homology"/>
<organism evidence="6 7">
    <name type="scientific">Oreochromis aureus</name>
    <name type="common">Israeli tilapia</name>
    <name type="synonym">Chromis aureus</name>
    <dbReference type="NCBI Taxonomy" id="47969"/>
    <lineage>
        <taxon>Eukaryota</taxon>
        <taxon>Metazoa</taxon>
        <taxon>Chordata</taxon>
        <taxon>Craniata</taxon>
        <taxon>Vertebrata</taxon>
        <taxon>Euteleostomi</taxon>
        <taxon>Actinopterygii</taxon>
        <taxon>Neopterygii</taxon>
        <taxon>Teleostei</taxon>
        <taxon>Neoteleostei</taxon>
        <taxon>Acanthomorphata</taxon>
        <taxon>Ovalentaria</taxon>
        <taxon>Cichlomorphae</taxon>
        <taxon>Cichliformes</taxon>
        <taxon>Cichlidae</taxon>
        <taxon>African cichlids</taxon>
        <taxon>Pseudocrenilabrinae</taxon>
        <taxon>Oreochromini</taxon>
        <taxon>Oreochromis</taxon>
    </lineage>
</organism>
<protein>
    <recommendedName>
        <fullName evidence="4">Mammalian ependymin-related protein 1</fullName>
    </recommendedName>
</protein>
<dbReference type="Proteomes" id="UP000472276">
    <property type="component" value="Unassembled WGS sequence"/>
</dbReference>
<keyword evidence="7" id="KW-1185">Reference proteome</keyword>
<dbReference type="GO" id="GO:0005509">
    <property type="term" value="F:calcium ion binding"/>
    <property type="evidence" value="ECO:0007669"/>
    <property type="project" value="InterPro"/>
</dbReference>
<reference evidence="6" key="2">
    <citation type="submission" date="2025-09" db="UniProtKB">
        <authorList>
            <consortium name="Ensembl"/>
        </authorList>
    </citation>
    <scope>IDENTIFICATION</scope>
</reference>
<dbReference type="Ensembl" id="ENSOABT00000032803.2">
    <property type="protein sequence ID" value="ENSOABP00000031919.2"/>
    <property type="gene ID" value="ENSOABG00000014734.2"/>
</dbReference>
<comment type="similarity">
    <text evidence="3">Belongs to the ependymin family.</text>
</comment>
<evidence type="ECO:0000256" key="1">
    <source>
        <dbReference type="ARBA" id="ARBA00002024"/>
    </source>
</evidence>
<name>A0A668TX36_OREAU</name>
<sequence length="256" mass="28702">MLRRASALESSKVTSSGASSSLDSNDKGAARLLVVNGTQGCIGTMHRLLLVFVAAVGTSVFVLPRMDASPVVGPCVAPLQWEGRWVVYDHSTGRNSRAAVSYDALNQRIRVLQQHKKHTPCQRFFEYIYLYQSMVMFQIDQKTKECSKIALTEAWDPFDVPDNSTFEDQYFIGGPGDNIEVQEWSDRKPARKHETWVGVYTMKDCYPVQETYTTNSSVTTSTRFFSLELGISDPNVFTPPSTCQSARAERMVDLEC</sequence>
<evidence type="ECO:0000256" key="2">
    <source>
        <dbReference type="ARBA" id="ARBA00004227"/>
    </source>
</evidence>
<evidence type="ECO:0000256" key="3">
    <source>
        <dbReference type="ARBA" id="ARBA00010771"/>
    </source>
</evidence>
<evidence type="ECO:0000256" key="4">
    <source>
        <dbReference type="ARBA" id="ARBA00020678"/>
    </source>
</evidence>
<dbReference type="AlphaFoldDB" id="A0A668TX36"/>
<feature type="compositionally biased region" description="Low complexity" evidence="5">
    <location>
        <begin position="10"/>
        <end position="23"/>
    </location>
</feature>
<dbReference type="OMA" id="TMKDCYP"/>
<dbReference type="GO" id="GO:0007160">
    <property type="term" value="P:cell-matrix adhesion"/>
    <property type="evidence" value="ECO:0007669"/>
    <property type="project" value="InterPro"/>
</dbReference>
<accession>A0A668TX36</accession>
<comment type="subcellular location">
    <subcellularLocation>
        <location evidence="2">Lysosome lumen</location>
    </subcellularLocation>
</comment>
<evidence type="ECO:0000256" key="5">
    <source>
        <dbReference type="SAM" id="MobiDB-lite"/>
    </source>
</evidence>
<dbReference type="PRINTS" id="PR00317">
    <property type="entry name" value="EPENDYMIN"/>
</dbReference>
<gene>
    <name evidence="6" type="primary">epdr1</name>
</gene>
<evidence type="ECO:0000313" key="6">
    <source>
        <dbReference type="Ensembl" id="ENSOABP00000031919.2"/>
    </source>
</evidence>
<comment type="function">
    <text evidence="1">Binds anionic lipids and gangliosides at acidic pH.</text>
</comment>
<reference evidence="6" key="1">
    <citation type="submission" date="2025-08" db="UniProtKB">
        <authorList>
            <consortium name="Ensembl"/>
        </authorList>
    </citation>
    <scope>IDENTIFICATION</scope>
</reference>
<dbReference type="PANTHER" id="PTHR10697:SF1">
    <property type="entry name" value="MAMMALIAN EPENDYMIN-RELATED PROTEIN 1"/>
    <property type="match status" value="1"/>
</dbReference>
<dbReference type="SMART" id="SM00026">
    <property type="entry name" value="EPEND"/>
    <property type="match status" value="1"/>
</dbReference>
<dbReference type="GO" id="GO:0043202">
    <property type="term" value="C:lysosomal lumen"/>
    <property type="evidence" value="ECO:0007669"/>
    <property type="project" value="UniProtKB-SubCell"/>
</dbReference>
<dbReference type="PANTHER" id="PTHR10697">
    <property type="entry name" value="MAMMALIAN EPENDYMIN-RELATED PROTEIN 1"/>
    <property type="match status" value="1"/>
</dbReference>
<feature type="region of interest" description="Disordered" evidence="5">
    <location>
        <begin position="1"/>
        <end position="24"/>
    </location>
</feature>
<dbReference type="InterPro" id="IPR001299">
    <property type="entry name" value="Ependymin"/>
</dbReference>
<evidence type="ECO:0000313" key="7">
    <source>
        <dbReference type="Proteomes" id="UP000472276"/>
    </source>
</evidence>
<dbReference type="Pfam" id="PF00811">
    <property type="entry name" value="Ependymin"/>
    <property type="match status" value="1"/>
</dbReference>